<dbReference type="AlphaFoldDB" id="A0A918A7D4"/>
<organism evidence="1 2">
    <name type="scientific">Nonomuraea glycinis</name>
    <dbReference type="NCBI Taxonomy" id="2047744"/>
    <lineage>
        <taxon>Bacteria</taxon>
        <taxon>Bacillati</taxon>
        <taxon>Actinomycetota</taxon>
        <taxon>Actinomycetes</taxon>
        <taxon>Streptosporangiales</taxon>
        <taxon>Streptosporangiaceae</taxon>
        <taxon>Nonomuraea</taxon>
    </lineage>
</organism>
<dbReference type="EMBL" id="BMNK01000005">
    <property type="protein sequence ID" value="GGP07550.1"/>
    <property type="molecule type" value="Genomic_DNA"/>
</dbReference>
<proteinExistence type="predicted"/>
<reference evidence="1" key="1">
    <citation type="journal article" date="2014" name="Int. J. Syst. Evol. Microbiol.">
        <title>Complete genome sequence of Corynebacterium casei LMG S-19264T (=DSM 44701T), isolated from a smear-ripened cheese.</title>
        <authorList>
            <consortium name="US DOE Joint Genome Institute (JGI-PGF)"/>
            <person name="Walter F."/>
            <person name="Albersmeier A."/>
            <person name="Kalinowski J."/>
            <person name="Ruckert C."/>
        </authorList>
    </citation>
    <scope>NUCLEOTIDE SEQUENCE</scope>
    <source>
        <strain evidence="1">CGMCC 4.7430</strain>
    </source>
</reference>
<dbReference type="Proteomes" id="UP000660745">
    <property type="component" value="Unassembled WGS sequence"/>
</dbReference>
<name>A0A918A7D4_9ACTN</name>
<accession>A0A918A7D4</accession>
<dbReference type="RefSeq" id="WP_189139740.1">
    <property type="nucleotide sequence ID" value="NZ_BMNK01000005.1"/>
</dbReference>
<sequence>MCAPGQGLPTGLWSAEGANATVKVRKPDGTKLVADTNCGTGCLLEPAVLPVAGTYTVEFRPQNAKTGAITLRLHEVTHLTGTVTLGGVASTLTATAPGQNGSWSFTGTAGQLVSFDLTDANFRQFGGRPGVGEQAGRDGAGGRDLLREELFPGVGGAVVTV</sequence>
<protein>
    <submittedName>
        <fullName evidence="1">Uncharacterized protein</fullName>
    </submittedName>
</protein>
<keyword evidence="2" id="KW-1185">Reference proteome</keyword>
<reference evidence="1" key="2">
    <citation type="submission" date="2020-09" db="EMBL/GenBank/DDBJ databases">
        <authorList>
            <person name="Sun Q."/>
            <person name="Zhou Y."/>
        </authorList>
    </citation>
    <scope>NUCLEOTIDE SEQUENCE</scope>
    <source>
        <strain evidence="1">CGMCC 4.7430</strain>
    </source>
</reference>
<gene>
    <name evidence="1" type="ORF">GCM10012278_35770</name>
</gene>
<evidence type="ECO:0000313" key="1">
    <source>
        <dbReference type="EMBL" id="GGP07550.1"/>
    </source>
</evidence>
<comment type="caution">
    <text evidence="1">The sequence shown here is derived from an EMBL/GenBank/DDBJ whole genome shotgun (WGS) entry which is preliminary data.</text>
</comment>
<evidence type="ECO:0000313" key="2">
    <source>
        <dbReference type="Proteomes" id="UP000660745"/>
    </source>
</evidence>